<organism evidence="4 5">
    <name type="scientific">Actinospica acidithermotolerans</name>
    <dbReference type="NCBI Taxonomy" id="2828514"/>
    <lineage>
        <taxon>Bacteria</taxon>
        <taxon>Bacillati</taxon>
        <taxon>Actinomycetota</taxon>
        <taxon>Actinomycetes</taxon>
        <taxon>Catenulisporales</taxon>
        <taxon>Actinospicaceae</taxon>
        <taxon>Actinospica</taxon>
    </lineage>
</organism>
<dbReference type="PROSITE" id="PS50801">
    <property type="entry name" value="STAS"/>
    <property type="match status" value="1"/>
</dbReference>
<dbReference type="InterPro" id="IPR036513">
    <property type="entry name" value="STAS_dom_sf"/>
</dbReference>
<gene>
    <name evidence="4" type="ORF">KDK95_01775</name>
</gene>
<sequence length="115" mass="12028">MDGNQPFAVTVSHPREGRAVLSIRGDLDLASAQALREPLAESLSRNSLVVIEMGACGFMDSSGLRVLLAAAQRAGQAGGALRLVEVGPEVERVIEMTGLLETLPIFADVDAALAE</sequence>
<feature type="domain" description="STAS" evidence="3">
    <location>
        <begin position="16"/>
        <end position="115"/>
    </location>
</feature>
<comment type="similarity">
    <text evidence="1 2">Belongs to the anti-sigma-factor antagonist family.</text>
</comment>
<dbReference type="SUPFAM" id="SSF52091">
    <property type="entry name" value="SpoIIaa-like"/>
    <property type="match status" value="1"/>
</dbReference>
<evidence type="ECO:0000313" key="4">
    <source>
        <dbReference type="EMBL" id="MBR7825017.1"/>
    </source>
</evidence>
<dbReference type="AlphaFoldDB" id="A0A941E5X2"/>
<evidence type="ECO:0000256" key="2">
    <source>
        <dbReference type="RuleBase" id="RU003749"/>
    </source>
</evidence>
<protein>
    <recommendedName>
        <fullName evidence="2">Anti-sigma factor antagonist</fullName>
    </recommendedName>
</protein>
<dbReference type="GO" id="GO:0043856">
    <property type="term" value="F:anti-sigma factor antagonist activity"/>
    <property type="evidence" value="ECO:0007669"/>
    <property type="project" value="InterPro"/>
</dbReference>
<name>A0A941E5X2_9ACTN</name>
<keyword evidence="5" id="KW-1185">Reference proteome</keyword>
<comment type="caution">
    <text evidence="4">The sequence shown here is derived from an EMBL/GenBank/DDBJ whole genome shotgun (WGS) entry which is preliminary data.</text>
</comment>
<dbReference type="InterPro" id="IPR003658">
    <property type="entry name" value="Anti-sigma_ant"/>
</dbReference>
<dbReference type="PANTHER" id="PTHR33495">
    <property type="entry name" value="ANTI-SIGMA FACTOR ANTAGONIST TM_1081-RELATED-RELATED"/>
    <property type="match status" value="1"/>
</dbReference>
<accession>A0A941E5X2</accession>
<dbReference type="CDD" id="cd07043">
    <property type="entry name" value="STAS_anti-anti-sigma_factors"/>
    <property type="match status" value="1"/>
</dbReference>
<evidence type="ECO:0000256" key="1">
    <source>
        <dbReference type="ARBA" id="ARBA00009013"/>
    </source>
</evidence>
<evidence type="ECO:0000313" key="5">
    <source>
        <dbReference type="Proteomes" id="UP000676325"/>
    </source>
</evidence>
<dbReference type="NCBIfam" id="TIGR00377">
    <property type="entry name" value="ant_ant_sig"/>
    <property type="match status" value="1"/>
</dbReference>
<dbReference type="EMBL" id="JAGSOH010000003">
    <property type="protein sequence ID" value="MBR7825017.1"/>
    <property type="molecule type" value="Genomic_DNA"/>
</dbReference>
<dbReference type="Gene3D" id="3.30.750.24">
    <property type="entry name" value="STAS domain"/>
    <property type="match status" value="1"/>
</dbReference>
<dbReference type="Pfam" id="PF01740">
    <property type="entry name" value="STAS"/>
    <property type="match status" value="1"/>
</dbReference>
<proteinExistence type="inferred from homology"/>
<dbReference type="PANTHER" id="PTHR33495:SF13">
    <property type="entry name" value="ANTI-SIGMA-F FACTOR ANTAGONIST RSFB"/>
    <property type="match status" value="1"/>
</dbReference>
<evidence type="ECO:0000259" key="3">
    <source>
        <dbReference type="PROSITE" id="PS50801"/>
    </source>
</evidence>
<reference evidence="4" key="1">
    <citation type="submission" date="2021-04" db="EMBL/GenBank/DDBJ databases">
        <title>Genome based classification of Actinospica acidithermotolerans sp. nov., an actinobacterium isolated from an Indonesian hot spring.</title>
        <authorList>
            <person name="Kusuma A.B."/>
            <person name="Putra K.E."/>
            <person name="Nafisah S."/>
            <person name="Loh J."/>
            <person name="Nouioui I."/>
            <person name="Goodfellow M."/>
        </authorList>
    </citation>
    <scope>NUCLEOTIDE SEQUENCE</scope>
    <source>
        <strain evidence="4">MGRD01-02</strain>
    </source>
</reference>
<dbReference type="Proteomes" id="UP000676325">
    <property type="component" value="Unassembled WGS sequence"/>
</dbReference>
<dbReference type="RefSeq" id="WP_212516179.1">
    <property type="nucleotide sequence ID" value="NZ_JAGSOH010000003.1"/>
</dbReference>
<dbReference type="InterPro" id="IPR002645">
    <property type="entry name" value="STAS_dom"/>
</dbReference>